<dbReference type="Pfam" id="PF08146">
    <property type="entry name" value="BP28CT"/>
    <property type="match status" value="1"/>
</dbReference>
<dbReference type="InterPro" id="IPR011989">
    <property type="entry name" value="ARM-like"/>
</dbReference>
<name>A0A9N9G3C0_9GLOM</name>
<evidence type="ECO:0000256" key="7">
    <source>
        <dbReference type="ARBA" id="ARBA00023274"/>
    </source>
</evidence>
<dbReference type="Pfam" id="PF12397">
    <property type="entry name" value="U3snoRNP10"/>
    <property type="match status" value="1"/>
</dbReference>
<gene>
    <name evidence="11" type="ORF">ALEPTO_LOCUS6968</name>
</gene>
<dbReference type="SMART" id="SM01036">
    <property type="entry name" value="BP28CT"/>
    <property type="match status" value="1"/>
</dbReference>
<dbReference type="GO" id="GO:0034455">
    <property type="term" value="C:t-UTP complex"/>
    <property type="evidence" value="ECO:0007669"/>
    <property type="project" value="TreeGrafter"/>
</dbReference>
<feature type="region of interest" description="Disordered" evidence="9">
    <location>
        <begin position="705"/>
        <end position="755"/>
    </location>
</feature>
<reference evidence="11" key="1">
    <citation type="submission" date="2021-06" db="EMBL/GenBank/DDBJ databases">
        <authorList>
            <person name="Kallberg Y."/>
            <person name="Tangrot J."/>
            <person name="Rosling A."/>
        </authorList>
    </citation>
    <scope>NUCLEOTIDE SEQUENCE</scope>
    <source>
        <strain evidence="11">FL130A</strain>
    </source>
</reference>
<evidence type="ECO:0000313" key="12">
    <source>
        <dbReference type="Proteomes" id="UP000789508"/>
    </source>
</evidence>
<evidence type="ECO:0000256" key="2">
    <source>
        <dbReference type="ARBA" id="ARBA00010559"/>
    </source>
</evidence>
<evidence type="ECO:0000256" key="3">
    <source>
        <dbReference type="ARBA" id="ARBA00015399"/>
    </source>
</evidence>
<organism evidence="11 12">
    <name type="scientific">Ambispora leptoticha</name>
    <dbReference type="NCBI Taxonomy" id="144679"/>
    <lineage>
        <taxon>Eukaryota</taxon>
        <taxon>Fungi</taxon>
        <taxon>Fungi incertae sedis</taxon>
        <taxon>Mucoromycota</taxon>
        <taxon>Glomeromycotina</taxon>
        <taxon>Glomeromycetes</taxon>
        <taxon>Archaeosporales</taxon>
        <taxon>Ambisporaceae</taxon>
        <taxon>Ambispora</taxon>
    </lineage>
</organism>
<evidence type="ECO:0000256" key="1">
    <source>
        <dbReference type="ARBA" id="ARBA00004604"/>
    </source>
</evidence>
<dbReference type="Pfam" id="PF23243">
    <property type="entry name" value="HEAT_HEATR1"/>
    <property type="match status" value="1"/>
</dbReference>
<dbReference type="InterPro" id="IPR056473">
    <property type="entry name" value="HEAT_Utp10/HEAT1"/>
</dbReference>
<dbReference type="GO" id="GO:0000462">
    <property type="term" value="P:maturation of SSU-rRNA from tricistronic rRNA transcript (SSU-rRNA, 5.8S rRNA, LSU-rRNA)"/>
    <property type="evidence" value="ECO:0007669"/>
    <property type="project" value="TreeGrafter"/>
</dbReference>
<comment type="subcellular location">
    <subcellularLocation>
        <location evidence="1 8">Nucleus</location>
        <location evidence="1 8">Nucleolus</location>
    </subcellularLocation>
</comment>
<keyword evidence="7 8" id="KW-0687">Ribonucleoprotein</keyword>
<dbReference type="SUPFAM" id="SSF48371">
    <property type="entry name" value="ARM repeat"/>
    <property type="match status" value="2"/>
</dbReference>
<dbReference type="InterPro" id="IPR040191">
    <property type="entry name" value="UTP10"/>
</dbReference>
<evidence type="ECO:0000259" key="10">
    <source>
        <dbReference type="SMART" id="SM01036"/>
    </source>
</evidence>
<dbReference type="InterPro" id="IPR022125">
    <property type="entry name" value="U3snoRNP10_N"/>
</dbReference>
<dbReference type="InterPro" id="IPR012954">
    <property type="entry name" value="BP28_C_dom"/>
</dbReference>
<dbReference type="GO" id="GO:0045943">
    <property type="term" value="P:positive regulation of transcription by RNA polymerase I"/>
    <property type="evidence" value="ECO:0007669"/>
    <property type="project" value="TreeGrafter"/>
</dbReference>
<dbReference type="OrthoDB" id="31183at2759"/>
<protein>
    <recommendedName>
        <fullName evidence="3 8">U3 small nucleolar RNA-associated protein 10</fullName>
    </recommendedName>
</protein>
<dbReference type="GO" id="GO:0030686">
    <property type="term" value="C:90S preribosome"/>
    <property type="evidence" value="ECO:0007669"/>
    <property type="project" value="TreeGrafter"/>
</dbReference>
<dbReference type="Proteomes" id="UP000789508">
    <property type="component" value="Unassembled WGS sequence"/>
</dbReference>
<feature type="domain" description="BP28 C-terminal" evidence="10">
    <location>
        <begin position="1410"/>
        <end position="1555"/>
    </location>
</feature>
<feature type="compositionally biased region" description="Basic and acidic residues" evidence="9">
    <location>
        <begin position="726"/>
        <end position="738"/>
    </location>
</feature>
<evidence type="ECO:0000256" key="4">
    <source>
        <dbReference type="ARBA" id="ARBA00022517"/>
    </source>
</evidence>
<proteinExistence type="inferred from homology"/>
<evidence type="ECO:0000256" key="9">
    <source>
        <dbReference type="SAM" id="MobiDB-lite"/>
    </source>
</evidence>
<keyword evidence="4 8" id="KW-0690">Ribosome biogenesis</keyword>
<comment type="subunit">
    <text evidence="8">Component of the ribosomal small subunit (SSU) processome.</text>
</comment>
<comment type="function">
    <text evidence="8">Involved in nucleolar processing of pre-18S ribosomal RNA.</text>
</comment>
<keyword evidence="6 8" id="KW-0539">Nucleus</keyword>
<dbReference type="GO" id="GO:0030515">
    <property type="term" value="F:snoRNA binding"/>
    <property type="evidence" value="ECO:0007669"/>
    <property type="project" value="TreeGrafter"/>
</dbReference>
<dbReference type="PANTHER" id="PTHR13457">
    <property type="entry name" value="BAP28"/>
    <property type="match status" value="1"/>
</dbReference>
<evidence type="ECO:0000256" key="6">
    <source>
        <dbReference type="ARBA" id="ARBA00023242"/>
    </source>
</evidence>
<dbReference type="InterPro" id="IPR016024">
    <property type="entry name" value="ARM-type_fold"/>
</dbReference>
<dbReference type="EMBL" id="CAJVPS010002700">
    <property type="protein sequence ID" value="CAG8574524.1"/>
    <property type="molecule type" value="Genomic_DNA"/>
</dbReference>
<comment type="similarity">
    <text evidence="2 8">Belongs to the HEATR1/UTP10 family.</text>
</comment>
<dbReference type="GO" id="GO:0032040">
    <property type="term" value="C:small-subunit processome"/>
    <property type="evidence" value="ECO:0007669"/>
    <property type="project" value="TreeGrafter"/>
</dbReference>
<comment type="caution">
    <text evidence="11">The sequence shown here is derived from an EMBL/GenBank/DDBJ whole genome shotgun (WGS) entry which is preliminary data.</text>
</comment>
<accession>A0A9N9G3C0</accession>
<evidence type="ECO:0000256" key="5">
    <source>
        <dbReference type="ARBA" id="ARBA00022552"/>
    </source>
</evidence>
<evidence type="ECO:0000313" key="11">
    <source>
        <dbReference type="EMBL" id="CAG8574524.1"/>
    </source>
</evidence>
<keyword evidence="5 8" id="KW-0698">rRNA processing</keyword>
<keyword evidence="12" id="KW-1185">Reference proteome</keyword>
<evidence type="ECO:0000256" key="8">
    <source>
        <dbReference type="RuleBase" id="RU367065"/>
    </source>
</evidence>
<dbReference type="PANTHER" id="PTHR13457:SF1">
    <property type="entry name" value="HEAT REPEAT-CONTAINING PROTEIN 1"/>
    <property type="match status" value="1"/>
</dbReference>
<sequence>MSSTLATQLQNITAGNALKGSLLHSQKTRASYLFDSKQAAEYDLSTIHSIGVSGLEELMEIDKVFVDFENTIFSEYMKTFDRALQTKEENEKLDKSIGHFLSCLSPYFLIKPAGKALEWLIRRINEFNVNDILTCILPYHETNSFVTMVSILHLNDQWTFLQQIQQKRQPLDRANLIKMCIKDPTILQFICEIVVNSKHPFKTLISFYVAVVIHYIQNVPKLTDNNLTILLPYILKSCKKKRFADLKIGTFMIISQIANKAVLSSDTVSELILRILKSNSQIELHSLLCVVHICQTQASITQFSKRIMKHLQKLPDLDSHLIKISEKYQMDMFLKIFFTSLITYKKIVHEPTLEASKTLLLSVNHAEPNIRRVALRKMIEMLQSETPPDCNFIVQDVLPPETLVSEKADNISSPDTEMFTHEPTLEASTTPLVSVNHEEPDIRRVAIRKMIEMVQSEIPPDCNFIVQDGLPPETLISEKVANISSLDTEIFTLMNLLSSLKKIAGHKINWLKKKEEENESAKLYRTILVDLFNVIITGPDINCTDIIIKQFFVTHFSDDVLQFCCSILVTDDSSDILKIRSLQVANAYIRAYARPEASHQIDFQLIIPTLMSAPINANYSIRKAVLSCLESICSIYEVLWQVDAKQQDVFSSLLDLITSANSYDVANKCKGFLMRVSIPARVVQKELSNINQKLEVIQNEAELANASSKKHTQDQLEEPNAKRARHEYQQNESPDRVLAESAQEETSKKEIAPQTSKHIPPLHRLTTLLELLQCKPKPNIDEISLIASFFELLKTLSKYKSNDRDYVVQLILERLTEIVKISTQKTNMQLYYQINLNIVGDYLLKSRNSQIQNQCLLLMSAVAVTQPTYVLNKIMPLFSTFLEEIGFQRDNEYSNQIVRHAMELVLPVVIEQKEKQSPQKKENSSRAFRAKEILVIFIHAIDHMPKTRIVPFLTTFIQTLGENEFLHAITGLLLSYACTPQREKPKILEIGYISELCLTLMEQFSPEAQIRSAVRLFEELLLLPNNIRHRYKKLTKTHGTPVDDYLFQIYGQTDAEILHLKNVSIKLFKSLFTHDEFLRGLLRWENEEKNYETRIQGLCLNLTEVILKLSLSLEAYQSSRPVVVEIVKEIPTSISDVLFAIHGFVSNTSFVSIIRALLNHTNLKIRSKTITLLHKRLINYESNNNSNDEQPTHMIEILSDLNSLISTNDENTSVENLICKQNALNCLSSFVRRFINGNEELFTQCITPVISEAVFQHQNVNLRISSIACLAQICHEIGLRIIPFLPRFMPQLLEQLQSSLKEQESENHRLLMAILATFEAIFTNVPSFIAPYLYQLLECFLHPVMYQNQHDKEHIVEIYEKIFISIATNIEPRVLLPQISDIYQKAVELGSGSIILLLKLLEGVVMSVKAEVLLDYRIDIFKFLLLPFDYRRMHKNQALEDIIKVEDQTISVFNNFLLKLNEDLFKPLFLWMIDWATTDSLLGTDIDYRLTFLFRLIHHLLNEMKGIFSPYYRSVMDICISKLQDYKEGRRQFDDLWNHIVDSLQKYFMHEENVFETNEQFKKLMIPLVDQLLVPVDQEQYEDRIIQHLMPCLVQLANNLDDLDKLDLLSKQVLLHMQLQTASVQVRLGALRVMREFYEKLGEAFSNFIPEAVPYLVELMEDDDQRVEASNAELIRIIEKLAGQSFDDYLK</sequence>
<dbReference type="Gene3D" id="1.25.10.10">
    <property type="entry name" value="Leucine-rich Repeat Variant"/>
    <property type="match status" value="3"/>
</dbReference>